<evidence type="ECO:0000313" key="1">
    <source>
        <dbReference type="EMBL" id="QXE92328.1"/>
    </source>
</evidence>
<dbReference type="Proteomes" id="UP000683559">
    <property type="component" value="Chromosome"/>
</dbReference>
<protein>
    <submittedName>
        <fullName evidence="1">Glycosyltransferase family 4 protein</fullName>
    </submittedName>
</protein>
<organism evidence="1 2">
    <name type="scientific">Geomonas subterranea</name>
    <dbReference type="NCBI Taxonomy" id="2847989"/>
    <lineage>
        <taxon>Bacteria</taxon>
        <taxon>Pseudomonadati</taxon>
        <taxon>Thermodesulfobacteriota</taxon>
        <taxon>Desulfuromonadia</taxon>
        <taxon>Geobacterales</taxon>
        <taxon>Geobacteraceae</taxon>
        <taxon>Geomonas</taxon>
    </lineage>
</organism>
<sequence length="398" mass="44435">MARDGELHREQVAMKALLHEILFRLGAMLALLIPLRNDSGLFFFFPCYHVGGAERVHADILRLHGDKMPWIVITNRSETSALKEEFSACGRLLDLSWPAGRRGFETILTGYLAACINRCASPVVFGSNSSFYYLLLPRLHQRARCVDLIHAFGCGTETVSLPYVERLDRRVVINEKSRIDLVELYRQHGVRAELAERIDLVENKVDVPDNLVRAPRGERLRVLYVGRGTSEKRAHLVGRVARACVRMGVPAEFTLIGDLADAYPAGADREGLRFIGELHDPAEIKAHYRQNDLLILPSSREGFPMVIMEAMAHAVVPLATAVGGIPFHLRDGENGCLVEERADEAALVEAFAALIARLHADRALLERLSAAACHYAAARFRGEGFDRYYRALFESARP</sequence>
<dbReference type="RefSeq" id="WP_217288882.1">
    <property type="nucleotide sequence ID" value="NZ_CP077683.1"/>
</dbReference>
<proteinExistence type="predicted"/>
<dbReference type="CDD" id="cd03801">
    <property type="entry name" value="GT4_PimA-like"/>
    <property type="match status" value="1"/>
</dbReference>
<keyword evidence="2" id="KW-1185">Reference proteome</keyword>
<reference evidence="1 2" key="1">
    <citation type="submission" date="2021-06" db="EMBL/GenBank/DDBJ databases">
        <title>Gemonas diversity in paddy soil.</title>
        <authorList>
            <person name="Liu G."/>
        </authorList>
    </citation>
    <scope>NUCLEOTIDE SEQUENCE [LARGE SCALE GENOMIC DNA]</scope>
    <source>
        <strain evidence="1 2">RG2</strain>
    </source>
</reference>
<evidence type="ECO:0000313" key="2">
    <source>
        <dbReference type="Proteomes" id="UP000683559"/>
    </source>
</evidence>
<dbReference type="EMBL" id="CP077683">
    <property type="protein sequence ID" value="QXE92328.1"/>
    <property type="molecule type" value="Genomic_DNA"/>
</dbReference>
<dbReference type="Pfam" id="PF13692">
    <property type="entry name" value="Glyco_trans_1_4"/>
    <property type="match status" value="1"/>
</dbReference>
<name>A0ABX8LJW7_9BACT</name>
<dbReference type="PANTHER" id="PTHR12526">
    <property type="entry name" value="GLYCOSYLTRANSFERASE"/>
    <property type="match status" value="1"/>
</dbReference>
<accession>A0ABX8LJW7</accession>
<gene>
    <name evidence="1" type="ORF">KP001_07345</name>
</gene>